<dbReference type="CDD" id="cd02022">
    <property type="entry name" value="DPCK"/>
    <property type="match status" value="1"/>
</dbReference>
<dbReference type="PANTHER" id="PTHR10695:SF46">
    <property type="entry name" value="BIFUNCTIONAL COENZYME A SYNTHASE-RELATED"/>
    <property type="match status" value="1"/>
</dbReference>
<evidence type="ECO:0000313" key="7">
    <source>
        <dbReference type="EMBL" id="RKQ63068.1"/>
    </source>
</evidence>
<comment type="function">
    <text evidence="5">Catalyzes the phosphorylation of the 3'-hydroxyl group of dephosphocoenzyme A to form coenzyme A.</text>
</comment>
<dbReference type="GO" id="GO:0005737">
    <property type="term" value="C:cytoplasm"/>
    <property type="evidence" value="ECO:0007669"/>
    <property type="project" value="UniProtKB-SubCell"/>
</dbReference>
<evidence type="ECO:0000256" key="5">
    <source>
        <dbReference type="HAMAP-Rule" id="MF_00376"/>
    </source>
</evidence>
<comment type="catalytic activity">
    <reaction evidence="5">
        <text>3'-dephospho-CoA + ATP = ADP + CoA + H(+)</text>
        <dbReference type="Rhea" id="RHEA:18245"/>
        <dbReference type="ChEBI" id="CHEBI:15378"/>
        <dbReference type="ChEBI" id="CHEBI:30616"/>
        <dbReference type="ChEBI" id="CHEBI:57287"/>
        <dbReference type="ChEBI" id="CHEBI:57328"/>
        <dbReference type="ChEBI" id="CHEBI:456216"/>
        <dbReference type="EC" id="2.7.1.24"/>
    </reaction>
</comment>
<organism evidence="7 8">
    <name type="scientific">Vogesella indigofera</name>
    <name type="common">Pseudomonas indigofera</name>
    <dbReference type="NCBI Taxonomy" id="45465"/>
    <lineage>
        <taxon>Bacteria</taxon>
        <taxon>Pseudomonadati</taxon>
        <taxon>Pseudomonadota</taxon>
        <taxon>Betaproteobacteria</taxon>
        <taxon>Neisseriales</taxon>
        <taxon>Chromobacteriaceae</taxon>
        <taxon>Vogesella</taxon>
    </lineage>
</organism>
<dbReference type="Proteomes" id="UP000279384">
    <property type="component" value="Unassembled WGS sequence"/>
</dbReference>
<keyword evidence="3 5" id="KW-0067">ATP-binding</keyword>
<dbReference type="EC" id="2.7.1.24" evidence="5 6"/>
<dbReference type="UniPathway" id="UPA00241">
    <property type="reaction ID" value="UER00356"/>
</dbReference>
<dbReference type="NCBIfam" id="TIGR00152">
    <property type="entry name" value="dephospho-CoA kinase"/>
    <property type="match status" value="1"/>
</dbReference>
<keyword evidence="5" id="KW-0808">Transferase</keyword>
<evidence type="ECO:0000313" key="8">
    <source>
        <dbReference type="Proteomes" id="UP000279384"/>
    </source>
</evidence>
<protein>
    <recommendedName>
        <fullName evidence="5 6">Dephospho-CoA kinase</fullName>
        <ecNumber evidence="5 6">2.7.1.24</ecNumber>
    </recommendedName>
    <alternativeName>
        <fullName evidence="5">Dephosphocoenzyme A kinase</fullName>
    </alternativeName>
</protein>
<dbReference type="HAMAP" id="MF_00376">
    <property type="entry name" value="Dephospho_CoA_kinase"/>
    <property type="match status" value="1"/>
</dbReference>
<keyword evidence="2 5" id="KW-0547">Nucleotide-binding</keyword>
<gene>
    <name evidence="5" type="primary">coaE</name>
    <name evidence="7" type="ORF">C8E02_0082</name>
</gene>
<dbReference type="InterPro" id="IPR001977">
    <property type="entry name" value="Depp_CoAkinase"/>
</dbReference>
<comment type="caution">
    <text evidence="7">The sequence shown here is derived from an EMBL/GenBank/DDBJ whole genome shotgun (WGS) entry which is preliminary data.</text>
</comment>
<dbReference type="AlphaFoldDB" id="A0A495BN47"/>
<sequence>MSSPVIGLTGGIGAGKSTVEALFAKLGIPCVDTDRIAHQLTAAGGAAMPALVAQFGAMIQTAEGALDRAAMRQRVFADAGERQRLEAILHPLILSESRRQLALHQAPYVLLAVPLLFETAAYRNLVAETLLVDCEPQLQRERVMQRRGLPAAQVDAIIAAQMPREQRRALADAVLDNSGDLALLSLQVENKHRYYLQRFAAANLAAPSNSVDPAL</sequence>
<comment type="pathway">
    <text evidence="5">Cofactor biosynthesis; coenzyme A biosynthesis; CoA from (R)-pantothenate: step 5/5.</text>
</comment>
<reference evidence="7 8" key="1">
    <citation type="submission" date="2018-10" db="EMBL/GenBank/DDBJ databases">
        <title>Genomic Encyclopedia of Type Strains, Phase IV (KMG-IV): sequencing the most valuable type-strain genomes for metagenomic binning, comparative biology and taxonomic classification.</title>
        <authorList>
            <person name="Goeker M."/>
        </authorList>
    </citation>
    <scope>NUCLEOTIDE SEQUENCE [LARGE SCALE GENOMIC DNA]</scope>
    <source>
        <strain evidence="7 8">DSM 3303</strain>
    </source>
</reference>
<evidence type="ECO:0000256" key="6">
    <source>
        <dbReference type="NCBIfam" id="TIGR00152"/>
    </source>
</evidence>
<feature type="binding site" evidence="5">
    <location>
        <begin position="13"/>
        <end position="18"/>
    </location>
    <ligand>
        <name>ATP</name>
        <dbReference type="ChEBI" id="CHEBI:30616"/>
    </ligand>
</feature>
<dbReference type="Pfam" id="PF01121">
    <property type="entry name" value="CoaE"/>
    <property type="match status" value="1"/>
</dbReference>
<dbReference type="PROSITE" id="PS51219">
    <property type="entry name" value="DPCK"/>
    <property type="match status" value="1"/>
</dbReference>
<dbReference type="GO" id="GO:0005524">
    <property type="term" value="F:ATP binding"/>
    <property type="evidence" value="ECO:0007669"/>
    <property type="project" value="UniProtKB-UniRule"/>
</dbReference>
<dbReference type="SUPFAM" id="SSF52540">
    <property type="entry name" value="P-loop containing nucleoside triphosphate hydrolases"/>
    <property type="match status" value="1"/>
</dbReference>
<evidence type="ECO:0000256" key="3">
    <source>
        <dbReference type="ARBA" id="ARBA00022840"/>
    </source>
</evidence>
<dbReference type="PANTHER" id="PTHR10695">
    <property type="entry name" value="DEPHOSPHO-COA KINASE-RELATED"/>
    <property type="match status" value="1"/>
</dbReference>
<dbReference type="EMBL" id="RBID01000001">
    <property type="protein sequence ID" value="RKQ63068.1"/>
    <property type="molecule type" value="Genomic_DNA"/>
</dbReference>
<keyword evidence="5 7" id="KW-0418">Kinase</keyword>
<proteinExistence type="inferred from homology"/>
<dbReference type="GO" id="GO:0015937">
    <property type="term" value="P:coenzyme A biosynthetic process"/>
    <property type="evidence" value="ECO:0007669"/>
    <property type="project" value="UniProtKB-UniRule"/>
</dbReference>
<keyword evidence="5" id="KW-0963">Cytoplasm</keyword>
<comment type="subcellular location">
    <subcellularLocation>
        <location evidence="5">Cytoplasm</location>
    </subcellularLocation>
</comment>
<accession>A0A495BN47</accession>
<comment type="similarity">
    <text evidence="1 5">Belongs to the CoaE family.</text>
</comment>
<name>A0A495BN47_VOGIN</name>
<dbReference type="Gene3D" id="3.40.50.300">
    <property type="entry name" value="P-loop containing nucleotide triphosphate hydrolases"/>
    <property type="match status" value="1"/>
</dbReference>
<dbReference type="InterPro" id="IPR027417">
    <property type="entry name" value="P-loop_NTPase"/>
</dbReference>
<keyword evidence="4 5" id="KW-0173">Coenzyme A biosynthesis</keyword>
<dbReference type="RefSeq" id="WP_245961023.1">
    <property type="nucleotide sequence ID" value="NZ_RBID01000001.1"/>
</dbReference>
<evidence type="ECO:0000256" key="2">
    <source>
        <dbReference type="ARBA" id="ARBA00022741"/>
    </source>
</evidence>
<evidence type="ECO:0000256" key="4">
    <source>
        <dbReference type="ARBA" id="ARBA00022993"/>
    </source>
</evidence>
<dbReference type="GO" id="GO:0004140">
    <property type="term" value="F:dephospho-CoA kinase activity"/>
    <property type="evidence" value="ECO:0007669"/>
    <property type="project" value="UniProtKB-UniRule"/>
</dbReference>
<evidence type="ECO:0000256" key="1">
    <source>
        <dbReference type="ARBA" id="ARBA00009018"/>
    </source>
</evidence>